<evidence type="ECO:0000256" key="1">
    <source>
        <dbReference type="ARBA" id="ARBA00022741"/>
    </source>
</evidence>
<dbReference type="Pfam" id="PF00501">
    <property type="entry name" value="AMP-binding"/>
    <property type="match status" value="1"/>
</dbReference>
<dbReference type="GO" id="GO:0016020">
    <property type="term" value="C:membrane"/>
    <property type="evidence" value="ECO:0007669"/>
    <property type="project" value="TreeGrafter"/>
</dbReference>
<dbReference type="Pfam" id="PF23562">
    <property type="entry name" value="AMP-binding_C_3"/>
    <property type="match status" value="1"/>
</dbReference>
<keyword evidence="6" id="KW-1185">Reference proteome</keyword>
<dbReference type="AlphaFoldDB" id="A0A4R7P1F2"/>
<name>A0A4R7P1F2_9GAMM</name>
<dbReference type="EMBL" id="SOBT01000010">
    <property type="protein sequence ID" value="TDU26680.1"/>
    <property type="molecule type" value="Genomic_DNA"/>
</dbReference>
<accession>A0A4R7P1F2</accession>
<dbReference type="PANTHER" id="PTHR43272:SF33">
    <property type="entry name" value="AMP-BINDING DOMAIN-CONTAINING PROTEIN-RELATED"/>
    <property type="match status" value="1"/>
</dbReference>
<dbReference type="InterPro" id="IPR042099">
    <property type="entry name" value="ANL_N_sf"/>
</dbReference>
<dbReference type="Proteomes" id="UP000295341">
    <property type="component" value="Unassembled WGS sequence"/>
</dbReference>
<evidence type="ECO:0000256" key="3">
    <source>
        <dbReference type="ARBA" id="ARBA00024484"/>
    </source>
</evidence>
<evidence type="ECO:0000313" key="6">
    <source>
        <dbReference type="Proteomes" id="UP000295341"/>
    </source>
</evidence>
<gene>
    <name evidence="5" type="ORF">DFR24_3709</name>
</gene>
<dbReference type="CDD" id="cd05907">
    <property type="entry name" value="VL_LC_FACS_like"/>
    <property type="match status" value="1"/>
</dbReference>
<evidence type="ECO:0000313" key="5">
    <source>
        <dbReference type="EMBL" id="TDU26680.1"/>
    </source>
</evidence>
<dbReference type="Gene3D" id="3.40.50.12780">
    <property type="entry name" value="N-terminal domain of ligase-like"/>
    <property type="match status" value="1"/>
</dbReference>
<keyword evidence="1" id="KW-0547">Nucleotide-binding</keyword>
<dbReference type="GO" id="GO:0004467">
    <property type="term" value="F:long-chain fatty acid-CoA ligase activity"/>
    <property type="evidence" value="ECO:0007669"/>
    <property type="project" value="UniProtKB-EC"/>
</dbReference>
<comment type="catalytic activity">
    <reaction evidence="3">
        <text>a long-chain fatty acid + ATP + CoA = a long-chain fatty acyl-CoA + AMP + diphosphate</text>
        <dbReference type="Rhea" id="RHEA:15421"/>
        <dbReference type="ChEBI" id="CHEBI:30616"/>
        <dbReference type="ChEBI" id="CHEBI:33019"/>
        <dbReference type="ChEBI" id="CHEBI:57287"/>
        <dbReference type="ChEBI" id="CHEBI:57560"/>
        <dbReference type="ChEBI" id="CHEBI:83139"/>
        <dbReference type="ChEBI" id="CHEBI:456215"/>
        <dbReference type="EC" id="6.2.1.3"/>
    </reaction>
    <physiologicalReaction direction="left-to-right" evidence="3">
        <dbReference type="Rhea" id="RHEA:15422"/>
    </physiologicalReaction>
</comment>
<feature type="domain" description="AMP-dependent synthetase/ligase" evidence="4">
    <location>
        <begin position="12"/>
        <end position="410"/>
    </location>
</feature>
<dbReference type="InterPro" id="IPR000873">
    <property type="entry name" value="AMP-dep_synth/lig_dom"/>
</dbReference>
<dbReference type="GO" id="GO:0005524">
    <property type="term" value="F:ATP binding"/>
    <property type="evidence" value="ECO:0007669"/>
    <property type="project" value="UniProtKB-KW"/>
</dbReference>
<evidence type="ECO:0000256" key="2">
    <source>
        <dbReference type="ARBA" id="ARBA00022840"/>
    </source>
</evidence>
<dbReference type="InterPro" id="IPR045851">
    <property type="entry name" value="AMP-bd_C_sf"/>
</dbReference>
<sequence length="597" mass="64305">MRTLADLYGERLRATPNAEACRRFDSQTQSWRSLSWAELAASAQGFASGLREAGFKAGDRIALQIPNGADWLALDWAAHSLGLVTVGLFADETAAGTAALLEDSGARILVARDLEVWNVVAGRAKLPDLQMVVSLRDKSEHADRRVRPLAPFLRRGTALPDNPASGESLATIVYTSGATGRPKGVMLSHDALIANAFAVQDAVQYRTDDLLFSNLPLAHLFGRVAWIYAGVVAGASLVFGRGAGSGAEDLASQRPTVLIGPPRLFERIHGVVMHELEMGSATRRTLFRIAVEAGWAASRKDASRIKARLLPTVLARRAGDALRARLGGRVRLAISGSAALSPQIGRVFSALGIPLLQGYGLTEAGPVVSVNRVDDLDPASVGAPLQGVETRIEANGELCVRGPSVMLGYWKDEPGTQQVLDPSGWLRTGDKVSRLDTDRIYLVGRFKELVVTATGEKASPADIESRLRELPLVEQVMVVGEARPFLTALIVPQPGPLAMLRAEIGINDGDYSSAARDAIESVLLQRCQEVLQNAPRNHWIVKVALIFEHWTPNNGQMTSTQKLRRCEIARAHAEDVERLYAGHYAVPATDCSNNAGL</sequence>
<dbReference type="Gene3D" id="3.30.300.30">
    <property type="match status" value="1"/>
</dbReference>
<dbReference type="SUPFAM" id="SSF56801">
    <property type="entry name" value="Acetyl-CoA synthetase-like"/>
    <property type="match status" value="1"/>
</dbReference>
<dbReference type="PANTHER" id="PTHR43272">
    <property type="entry name" value="LONG-CHAIN-FATTY-ACID--COA LIGASE"/>
    <property type="match status" value="1"/>
</dbReference>
<evidence type="ECO:0000259" key="4">
    <source>
        <dbReference type="Pfam" id="PF00501"/>
    </source>
</evidence>
<protein>
    <submittedName>
        <fullName evidence="5">Long-chain acyl-CoA synthetase</fullName>
    </submittedName>
</protein>
<proteinExistence type="predicted"/>
<keyword evidence="2" id="KW-0067">ATP-binding</keyword>
<reference evidence="5 6" key="1">
    <citation type="submission" date="2019-03" db="EMBL/GenBank/DDBJ databases">
        <title>Genomic Encyclopedia of Type Strains, Phase IV (KMG-IV): sequencing the most valuable type-strain genomes for metagenomic binning, comparative biology and taxonomic classification.</title>
        <authorList>
            <person name="Goeker M."/>
        </authorList>
    </citation>
    <scope>NUCLEOTIDE SEQUENCE [LARGE SCALE GENOMIC DNA]</scope>
    <source>
        <strain evidence="5 6">DSM 26377</strain>
    </source>
</reference>
<organism evidence="5 6">
    <name type="scientific">Panacagrimonas perspica</name>
    <dbReference type="NCBI Taxonomy" id="381431"/>
    <lineage>
        <taxon>Bacteria</taxon>
        <taxon>Pseudomonadati</taxon>
        <taxon>Pseudomonadota</taxon>
        <taxon>Gammaproteobacteria</taxon>
        <taxon>Nevskiales</taxon>
        <taxon>Nevskiaceae</taxon>
        <taxon>Panacagrimonas</taxon>
    </lineage>
</organism>
<comment type="caution">
    <text evidence="5">The sequence shown here is derived from an EMBL/GenBank/DDBJ whole genome shotgun (WGS) entry which is preliminary data.</text>
</comment>